<organism evidence="2 3">
    <name type="scientific">Platanthera guangdongensis</name>
    <dbReference type="NCBI Taxonomy" id="2320717"/>
    <lineage>
        <taxon>Eukaryota</taxon>
        <taxon>Viridiplantae</taxon>
        <taxon>Streptophyta</taxon>
        <taxon>Embryophyta</taxon>
        <taxon>Tracheophyta</taxon>
        <taxon>Spermatophyta</taxon>
        <taxon>Magnoliopsida</taxon>
        <taxon>Liliopsida</taxon>
        <taxon>Asparagales</taxon>
        <taxon>Orchidaceae</taxon>
        <taxon>Orchidoideae</taxon>
        <taxon>Orchideae</taxon>
        <taxon>Orchidinae</taxon>
        <taxon>Platanthera</taxon>
    </lineage>
</organism>
<keyword evidence="1" id="KW-1133">Transmembrane helix</keyword>
<dbReference type="PANTHER" id="PTHR37749:SF1">
    <property type="entry name" value="TRANSMEMBRANE PROTEIN"/>
    <property type="match status" value="1"/>
</dbReference>
<gene>
    <name evidence="2" type="ORF">KSP40_PGU020920</name>
</gene>
<protein>
    <submittedName>
        <fullName evidence="2">Uncharacterized protein</fullName>
    </submittedName>
</protein>
<keyword evidence="1" id="KW-0812">Transmembrane</keyword>
<reference evidence="2 3" key="1">
    <citation type="journal article" date="2022" name="Nat. Plants">
        <title>Genomes of leafy and leafless Platanthera orchids illuminate the evolution of mycoheterotrophy.</title>
        <authorList>
            <person name="Li M.H."/>
            <person name="Liu K.W."/>
            <person name="Li Z."/>
            <person name="Lu H.C."/>
            <person name="Ye Q.L."/>
            <person name="Zhang D."/>
            <person name="Wang J.Y."/>
            <person name="Li Y.F."/>
            <person name="Zhong Z.M."/>
            <person name="Liu X."/>
            <person name="Yu X."/>
            <person name="Liu D.K."/>
            <person name="Tu X.D."/>
            <person name="Liu B."/>
            <person name="Hao Y."/>
            <person name="Liao X.Y."/>
            <person name="Jiang Y.T."/>
            <person name="Sun W.H."/>
            <person name="Chen J."/>
            <person name="Chen Y.Q."/>
            <person name="Ai Y."/>
            <person name="Zhai J.W."/>
            <person name="Wu S.S."/>
            <person name="Zhou Z."/>
            <person name="Hsiao Y.Y."/>
            <person name="Wu W.L."/>
            <person name="Chen Y.Y."/>
            <person name="Lin Y.F."/>
            <person name="Hsu J.L."/>
            <person name="Li C.Y."/>
            <person name="Wang Z.W."/>
            <person name="Zhao X."/>
            <person name="Zhong W.Y."/>
            <person name="Ma X.K."/>
            <person name="Ma L."/>
            <person name="Huang J."/>
            <person name="Chen G.Z."/>
            <person name="Huang M.Z."/>
            <person name="Huang L."/>
            <person name="Peng D.H."/>
            <person name="Luo Y.B."/>
            <person name="Zou S.Q."/>
            <person name="Chen S.P."/>
            <person name="Lan S."/>
            <person name="Tsai W.C."/>
            <person name="Van de Peer Y."/>
            <person name="Liu Z.J."/>
        </authorList>
    </citation>
    <scope>NUCLEOTIDE SEQUENCE [LARGE SCALE GENOMIC DNA]</scope>
    <source>
        <strain evidence="2">Lor288</strain>
    </source>
</reference>
<evidence type="ECO:0000256" key="1">
    <source>
        <dbReference type="SAM" id="Phobius"/>
    </source>
</evidence>
<keyword evidence="1" id="KW-0472">Membrane</keyword>
<proteinExistence type="predicted"/>
<sequence>MPLRRLLEVEPPDPLRYFIGVAIMMAGVVFPIGYMMFRSKRVRSSSASLYKQTSRVCSDCGGMRVSPVNIRLPRLCEHADEQHVISAV</sequence>
<evidence type="ECO:0000313" key="3">
    <source>
        <dbReference type="Proteomes" id="UP001412067"/>
    </source>
</evidence>
<name>A0ABR2LPK8_9ASPA</name>
<dbReference type="EMBL" id="JBBWWR010000017">
    <property type="protein sequence ID" value="KAK8946245.1"/>
    <property type="molecule type" value="Genomic_DNA"/>
</dbReference>
<accession>A0ABR2LPK8</accession>
<comment type="caution">
    <text evidence="2">The sequence shown here is derived from an EMBL/GenBank/DDBJ whole genome shotgun (WGS) entry which is preliminary data.</text>
</comment>
<keyword evidence="3" id="KW-1185">Reference proteome</keyword>
<dbReference type="Proteomes" id="UP001412067">
    <property type="component" value="Unassembled WGS sequence"/>
</dbReference>
<evidence type="ECO:0000313" key="2">
    <source>
        <dbReference type="EMBL" id="KAK8946245.1"/>
    </source>
</evidence>
<dbReference type="PANTHER" id="PTHR37749">
    <property type="entry name" value="TRANSMEMBRANE PROTEIN"/>
    <property type="match status" value="1"/>
</dbReference>
<feature type="transmembrane region" description="Helical" evidence="1">
    <location>
        <begin position="15"/>
        <end position="37"/>
    </location>
</feature>